<keyword evidence="2" id="KW-1185">Reference proteome</keyword>
<evidence type="ECO:0000313" key="2">
    <source>
        <dbReference type="Proteomes" id="UP000366945"/>
    </source>
</evidence>
<protein>
    <recommendedName>
        <fullName evidence="3">TetR family transcriptional regulator</fullName>
    </recommendedName>
</protein>
<dbReference type="SUPFAM" id="SSF46689">
    <property type="entry name" value="Homeodomain-like"/>
    <property type="match status" value="1"/>
</dbReference>
<reference evidence="1 2" key="1">
    <citation type="submission" date="2019-08" db="EMBL/GenBank/DDBJ databases">
        <authorList>
            <person name="Peeters C."/>
        </authorList>
    </citation>
    <scope>NUCLEOTIDE SEQUENCE [LARGE SCALE GENOMIC DNA]</scope>
    <source>
        <strain evidence="1 2">LMG 31114</strain>
    </source>
</reference>
<organism evidence="1 2">
    <name type="scientific">Pandoraea pneumonica</name>
    <dbReference type="NCBI Taxonomy" id="2508299"/>
    <lineage>
        <taxon>Bacteria</taxon>
        <taxon>Pseudomonadati</taxon>
        <taxon>Pseudomonadota</taxon>
        <taxon>Betaproteobacteria</taxon>
        <taxon>Burkholderiales</taxon>
        <taxon>Burkholderiaceae</taxon>
        <taxon>Pandoraea</taxon>
    </lineage>
</organism>
<gene>
    <name evidence="1" type="ORF">PPN31114_01236</name>
</gene>
<evidence type="ECO:0008006" key="3">
    <source>
        <dbReference type="Google" id="ProtNLM"/>
    </source>
</evidence>
<evidence type="ECO:0000313" key="1">
    <source>
        <dbReference type="EMBL" id="VVD83053.1"/>
    </source>
</evidence>
<proteinExistence type="predicted"/>
<dbReference type="Gene3D" id="1.10.357.10">
    <property type="entry name" value="Tetracycline Repressor, domain 2"/>
    <property type="match status" value="1"/>
</dbReference>
<dbReference type="AlphaFoldDB" id="A0A5E4T7W7"/>
<dbReference type="Proteomes" id="UP000366945">
    <property type="component" value="Unassembled WGS sequence"/>
</dbReference>
<dbReference type="EMBL" id="CABPSK010000001">
    <property type="protein sequence ID" value="VVD83053.1"/>
    <property type="molecule type" value="Genomic_DNA"/>
</dbReference>
<sequence length="215" mass="23798">MPADPRTTAEDTLSPKTQRTRARLFEATAQIISAEGYAAWSEDRLCALCECSRGTLRYQFPQGKYDLFPAFVSFALNQDAGVMQAMQRLSARERLYLVIASLRYRPPSPTTVAMLEIWMASRGDTRLQSVIQPFFDGADGQVLGMPDGERDPEVLALFNILVGASLSSIRRDFDAKALGASLDWLLSHLPVPPSVTAMLDKLLHARASQRFDSGQ</sequence>
<name>A0A5E4T7W7_9BURK</name>
<dbReference type="InterPro" id="IPR009057">
    <property type="entry name" value="Homeodomain-like_sf"/>
</dbReference>
<accession>A0A5E4T7W7</accession>